<keyword evidence="4" id="KW-0572">Peptidoglycan-anchor</keyword>
<keyword evidence="1" id="KW-0134">Cell wall</keyword>
<evidence type="ECO:0000256" key="6">
    <source>
        <dbReference type="SAM" id="Phobius"/>
    </source>
</evidence>
<comment type="caution">
    <text evidence="9">The sequence shown here is derived from an EMBL/GenBank/DDBJ whole genome shotgun (WGS) entry which is preliminary data.</text>
</comment>
<dbReference type="Pfam" id="PF17936">
    <property type="entry name" value="Big_6"/>
    <property type="match status" value="1"/>
</dbReference>
<evidence type="ECO:0000256" key="1">
    <source>
        <dbReference type="ARBA" id="ARBA00022512"/>
    </source>
</evidence>
<keyword evidence="6" id="KW-1133">Transmembrane helix</keyword>
<feature type="compositionally biased region" description="Basic and acidic residues" evidence="5">
    <location>
        <begin position="1210"/>
        <end position="1225"/>
    </location>
</feature>
<feature type="domain" description="Gram-positive cocci surface proteins LPxTG" evidence="8">
    <location>
        <begin position="1948"/>
        <end position="1981"/>
    </location>
</feature>
<evidence type="ECO:0000256" key="4">
    <source>
        <dbReference type="ARBA" id="ARBA00023088"/>
    </source>
</evidence>
<sequence length="1981" mass="209542">MVGKNNYQVKKEKQSNKFYRYSIKRLSVGVASVAVAAGLLFAGDAVVVEAAAAEEANTSEELPTAPEEEVPAEEEAAPVAEEEVPVEEPAPVVEEAPAEEGPAEEEAPVAEETVAETSPADEDVKVTTYAAPEGAPSNTSSRAAADNPAPNKENLDTAINQEIPFKEETFGKTEYEPGDAGPIRYNTAEVMDTTENTADLAIRFWPFASAAGRWGAVEGTTYPGRYVISFENPDFYQNIASVETTRGNGPLGSTTWASATSGRDWTMPLTNANLQAGITGSISDVDVRITLKEGTTFENLGLAETPLPFTVGMVTGEGAGNDFNLIEGRALDNGFILRNNPNNPDPEENPELFAPHRTIGATGESRFADGKFYEKGMSHTVYFDETTNSIVSRHTVQPDQNFSESSFSNVHYFMEQIPKVLVPYIDKNSVKIGVMNDVSNPNLFRNSVNRPIDPIPLVMDDSGLVDSRKTPAISITHADPNDRQAQRDALRNARNNINSKILEGTLGQPRTYSIVYPLAEGYTTRDVAQAMAEYTQNNNNKLLFETWVEQDFVDTPGGPLNGQTPYADNGEPTKRLIGSYGNAYFDAYYELSLAATNDPETQLVETEVGTVPPAEDGISNKADLPEGTSFSWEEEPDVSQVTAKDEEGNDIPQNARVKVTYSDGSSEVVNVPVVVREKTEKDADKYTPEAQPVEKAHGEAATEDDVTNAVKVPNFPTEGEQPGVTVDDTSQLPDGTTPGTTDVPVTVTYPDGSEDKLTVPVTIAEPEAPAETDADKYDPTAETVTKPNGEAATEEDVTNAVTFPDFPAEGEQPSVTVDDPSQLPDGQTPGTTDVPVTVTYPDGSEDKLTVPVTVEEATETDADKYDPTAKPVTKPNGEAATEEEVKNAVTVPNFPTEGEQPSVKVDDPSQLPDGQNPGTTDVPVTVTYPDGSEDKLTVPVTVEAPTETDADKYDPSAKEVTKDHGQPAREDDVKGAVTVPNFPEDGEQPSVTVDDRSQLPDGQTPGTTDVDVTVTYPDGSEDKVKVPVTVKEQSVADKYEPSAEEVAKDHGQAASEDDVKGAVTVPNYPATAEKPSVTVDDPSQLPDGQTPGTTEVPVTVTYPDGSEDKLTVPVTVAEPEAPKTEVGGSVKSVEPSDEKQGTGITVTNPDESTTVTASDEDGEEIPAEINPETGEVEVTPGTDVDGPIDVVINDEDLPNGKATIPVPVNGHEEDRDDNGSEEKPATEQTSIDDSNVTPVDPTKDQQSTGVVIVNPDADTEVTAKDEDGKDVPVEVTTDENGRFGDVKVTPGTDVDGPITVTIKDPELPEGQEEVTVPVNGHEAGRDDNGSEEKPATEQTRIDDSNLTPVDPTEDQQSTGVVIVNPDADTEVTAKDEDGKDVPVEVTTDENGRFGDVKVTPGTDVDGPITVTIKDPELPGGQEEVTVPVNGHEAGRDDNAPKTEVGGSVGSVNPTDEKQGTGIIVTNPDESTTVTASDEDGKDIPAEINPETGEVEVTPGTDVDGPIDVVINDEDLPNGKATIPVTVNGHEEGRDDNGSESEVGHVGIPRAENEIGKDTTTVTALTDPNTDVEVTDQDGKTIASGTSNGEGEINLEVPKQKANSTITIVPGTKDEQGNFIPSPDKAGETVVRETPVITTAEANNEANSEYTVVSGKTTVPGAEIDVEDKDGNFLFSTIADENGDFSFKGPRLEPGTVLVLKPLRTYWMLDDTIETHRGDSVEVTVTGPNDDNAPKTEVGGSVGSVNPTDEKQGTGIIVINPDDKTSVSAKDEDGKDIPAEINPETGEIEVTPGTDVDGPIKVVIEDEDLPRGKATIPVTVNGHEEGRDDNGSDTTTPPTGGDTGETPGDGGQKPGQEGDHKPGTTTPSRPGSDQHDQAPSTRPDGQDQTPSREDTDQAPATQPNRDQAAGQKDEQTGAQQVIKNLVPTVEAASQAPSTSAKKETVKSALPQTGAIVGLTSGLALALIGAGSVLALGKKKKED</sequence>
<feature type="chain" id="PRO_5038752899" evidence="7">
    <location>
        <begin position="37"/>
        <end position="1981"/>
    </location>
</feature>
<accession>A0A5N1GJ02</accession>
<feature type="compositionally biased region" description="Polar residues" evidence="5">
    <location>
        <begin position="1226"/>
        <end position="1237"/>
    </location>
</feature>
<evidence type="ECO:0000259" key="8">
    <source>
        <dbReference type="PROSITE" id="PS50847"/>
    </source>
</evidence>
<feature type="transmembrane region" description="Helical" evidence="6">
    <location>
        <begin position="1953"/>
        <end position="1975"/>
    </location>
</feature>
<dbReference type="EMBL" id="VYWO01000003">
    <property type="protein sequence ID" value="KAA9300752.1"/>
    <property type="molecule type" value="Genomic_DNA"/>
</dbReference>
<dbReference type="PROSITE" id="PS50847">
    <property type="entry name" value="GRAM_POS_ANCHORING"/>
    <property type="match status" value="1"/>
</dbReference>
<dbReference type="RefSeq" id="WP_070698505.1">
    <property type="nucleotide sequence ID" value="NZ_VYWO01000003.1"/>
</dbReference>
<dbReference type="InterPro" id="IPR019931">
    <property type="entry name" value="LPXTG_anchor"/>
</dbReference>
<dbReference type="InterPro" id="IPR041498">
    <property type="entry name" value="Big_6"/>
</dbReference>
<evidence type="ECO:0000256" key="5">
    <source>
        <dbReference type="SAM" id="MobiDB-lite"/>
    </source>
</evidence>
<keyword evidence="6" id="KW-0472">Membrane</keyword>
<feature type="signal peptide" evidence="7">
    <location>
        <begin position="1"/>
        <end position="36"/>
    </location>
</feature>
<proteinExistence type="predicted"/>
<feature type="region of interest" description="Disordered" evidence="5">
    <location>
        <begin position="610"/>
        <end position="648"/>
    </location>
</feature>
<reference evidence="9 10" key="1">
    <citation type="submission" date="2019-09" db="EMBL/GenBank/DDBJ databases">
        <title>Draft genome sequence assemblies of isolates from the urinary tract.</title>
        <authorList>
            <person name="Mores C.R."/>
            <person name="Putonti C."/>
            <person name="Wolfe A.J."/>
        </authorList>
    </citation>
    <scope>NUCLEOTIDE SEQUENCE [LARGE SCALE GENOMIC DNA]</scope>
    <source>
        <strain evidence="9 10">UMB623</strain>
    </source>
</reference>
<evidence type="ECO:0000256" key="2">
    <source>
        <dbReference type="ARBA" id="ARBA00022525"/>
    </source>
</evidence>
<dbReference type="Proteomes" id="UP000327148">
    <property type="component" value="Unassembled WGS sequence"/>
</dbReference>
<feature type="compositionally biased region" description="Low complexity" evidence="5">
    <location>
        <begin position="1000"/>
        <end position="1018"/>
    </location>
</feature>
<feature type="compositionally biased region" description="Low complexity" evidence="5">
    <location>
        <begin position="733"/>
        <end position="751"/>
    </location>
</feature>
<dbReference type="NCBIfam" id="TIGR01168">
    <property type="entry name" value="YSIRK_signal"/>
    <property type="match status" value="1"/>
</dbReference>
<dbReference type="OrthoDB" id="1702003at2"/>
<feature type="compositionally biased region" description="Low complexity" evidence="5">
    <location>
        <begin position="1090"/>
        <end position="1103"/>
    </location>
</feature>
<dbReference type="InterPro" id="IPR012706">
    <property type="entry name" value="Rib_alpha_Esp_rpt"/>
</dbReference>
<feature type="compositionally biased region" description="Low complexity" evidence="5">
    <location>
        <begin position="55"/>
        <end position="65"/>
    </location>
</feature>
<evidence type="ECO:0000313" key="10">
    <source>
        <dbReference type="Proteomes" id="UP000327148"/>
    </source>
</evidence>
<feature type="region of interest" description="Disordered" evidence="5">
    <location>
        <begin position="55"/>
        <end position="158"/>
    </location>
</feature>
<name>A0A5N1GJ02_9LACT</name>
<feature type="compositionally biased region" description="Polar residues" evidence="5">
    <location>
        <begin position="1142"/>
        <end position="1157"/>
    </location>
</feature>
<feature type="compositionally biased region" description="Low complexity" evidence="5">
    <location>
        <begin position="828"/>
        <end position="842"/>
    </location>
</feature>
<feature type="compositionally biased region" description="Basic and acidic residues" evidence="5">
    <location>
        <begin position="680"/>
        <end position="700"/>
    </location>
</feature>
<feature type="compositionally biased region" description="Basic and acidic residues" evidence="5">
    <location>
        <begin position="1034"/>
        <end position="1051"/>
    </location>
</feature>
<feature type="compositionally biased region" description="Acidic residues" evidence="5">
    <location>
        <begin position="96"/>
        <end position="109"/>
    </location>
</feature>
<feature type="compositionally biased region" description="Polar residues" evidence="5">
    <location>
        <begin position="1557"/>
        <end position="1568"/>
    </location>
</feature>
<feature type="compositionally biased region" description="Acidic residues" evidence="5">
    <location>
        <begin position="66"/>
        <end position="86"/>
    </location>
</feature>
<evidence type="ECO:0000313" key="9">
    <source>
        <dbReference type="EMBL" id="KAA9300752.1"/>
    </source>
</evidence>
<keyword evidence="6" id="KW-0812">Transmembrane</keyword>
<evidence type="ECO:0000256" key="7">
    <source>
        <dbReference type="SAM" id="SignalP"/>
    </source>
</evidence>
<keyword evidence="2" id="KW-0964">Secreted</keyword>
<feature type="region of interest" description="Disordered" evidence="5">
    <location>
        <begin position="680"/>
        <end position="1598"/>
    </location>
</feature>
<dbReference type="Pfam" id="PF08428">
    <property type="entry name" value="Rib"/>
    <property type="match status" value="6"/>
</dbReference>
<dbReference type="STRING" id="119206.AWM72_02060"/>
<gene>
    <name evidence="9" type="ORF">F6I03_05455</name>
</gene>
<dbReference type="InterPro" id="IPR059115">
    <property type="entry name" value="Rib"/>
</dbReference>
<dbReference type="NCBIfam" id="TIGR02331">
    <property type="entry name" value="rib_alpha"/>
    <property type="match status" value="5"/>
</dbReference>
<feature type="region of interest" description="Disordered" evidence="5">
    <location>
        <begin position="1721"/>
        <end position="1926"/>
    </location>
</feature>
<keyword evidence="3 7" id="KW-0732">Signal</keyword>
<feature type="compositionally biased region" description="Basic and acidic residues" evidence="5">
    <location>
        <begin position="1322"/>
        <end position="1343"/>
    </location>
</feature>
<dbReference type="Pfam" id="PF04650">
    <property type="entry name" value="YSIRK_signal"/>
    <property type="match status" value="1"/>
</dbReference>
<feature type="compositionally biased region" description="Basic and acidic residues" evidence="5">
    <location>
        <begin position="1261"/>
        <end position="1272"/>
    </location>
</feature>
<feature type="compositionally biased region" description="Low complexity" evidence="5">
    <location>
        <begin position="937"/>
        <end position="947"/>
    </location>
</feature>
<feature type="compositionally biased region" description="Gly residues" evidence="5">
    <location>
        <begin position="1840"/>
        <end position="1852"/>
    </location>
</feature>
<feature type="compositionally biased region" description="Basic and acidic residues" evidence="5">
    <location>
        <begin position="1760"/>
        <end position="1777"/>
    </location>
</feature>
<protein>
    <submittedName>
        <fullName evidence="9">YSIRK-type signal peptide-containing protein</fullName>
    </submittedName>
</protein>
<organism evidence="9 10">
    <name type="scientific">Aerococcus sanguinicola</name>
    <dbReference type="NCBI Taxonomy" id="119206"/>
    <lineage>
        <taxon>Bacteria</taxon>
        <taxon>Bacillati</taxon>
        <taxon>Bacillota</taxon>
        <taxon>Bacilli</taxon>
        <taxon>Lactobacillales</taxon>
        <taxon>Aerococcaceae</taxon>
        <taxon>Aerococcus</taxon>
    </lineage>
</organism>
<feature type="compositionally biased region" description="Basic and acidic residues" evidence="5">
    <location>
        <begin position="949"/>
        <end position="974"/>
    </location>
</feature>
<dbReference type="InterPro" id="IPR005877">
    <property type="entry name" value="YSIRK_signal_dom"/>
</dbReference>
<feature type="compositionally biased region" description="Low complexity" evidence="5">
    <location>
        <begin position="917"/>
        <end position="930"/>
    </location>
</feature>
<evidence type="ECO:0000256" key="3">
    <source>
        <dbReference type="ARBA" id="ARBA00022729"/>
    </source>
</evidence>
<feature type="compositionally biased region" description="Basic and acidic residues" evidence="5">
    <location>
        <begin position="1371"/>
        <end position="1382"/>
    </location>
</feature>